<dbReference type="CDD" id="cd06261">
    <property type="entry name" value="TM_PBP2"/>
    <property type="match status" value="1"/>
</dbReference>
<feature type="transmembrane region" description="Helical" evidence="7">
    <location>
        <begin position="105"/>
        <end position="125"/>
    </location>
</feature>
<keyword evidence="2 7" id="KW-0813">Transport</keyword>
<dbReference type="InParanoid" id="A0A4R5CFU5"/>
<dbReference type="Proteomes" id="UP000294739">
    <property type="component" value="Unassembled WGS sequence"/>
</dbReference>
<evidence type="ECO:0000256" key="3">
    <source>
        <dbReference type="ARBA" id="ARBA00022475"/>
    </source>
</evidence>
<dbReference type="RefSeq" id="WP_131901838.1">
    <property type="nucleotide sequence ID" value="NZ_SMKZ01000085.1"/>
</dbReference>
<feature type="transmembrane region" description="Helical" evidence="7">
    <location>
        <begin position="226"/>
        <end position="243"/>
    </location>
</feature>
<evidence type="ECO:0000256" key="2">
    <source>
        <dbReference type="ARBA" id="ARBA00022448"/>
    </source>
</evidence>
<evidence type="ECO:0000256" key="5">
    <source>
        <dbReference type="ARBA" id="ARBA00022989"/>
    </source>
</evidence>
<keyword evidence="3" id="KW-1003">Cell membrane</keyword>
<feature type="transmembrane region" description="Helical" evidence="7">
    <location>
        <begin position="196"/>
        <end position="219"/>
    </location>
</feature>
<keyword evidence="10" id="KW-1185">Reference proteome</keyword>
<evidence type="ECO:0000259" key="8">
    <source>
        <dbReference type="PROSITE" id="PS50928"/>
    </source>
</evidence>
<gene>
    <name evidence="9" type="ORF">E1269_30685</name>
</gene>
<evidence type="ECO:0000256" key="7">
    <source>
        <dbReference type="RuleBase" id="RU363032"/>
    </source>
</evidence>
<dbReference type="PANTHER" id="PTHR30151">
    <property type="entry name" value="ALKANE SULFONATE ABC TRANSPORTER-RELATED, MEMBRANE SUBUNIT"/>
    <property type="match status" value="1"/>
</dbReference>
<dbReference type="PROSITE" id="PS50928">
    <property type="entry name" value="ABC_TM1"/>
    <property type="match status" value="1"/>
</dbReference>
<dbReference type="Pfam" id="PF00528">
    <property type="entry name" value="BPD_transp_1"/>
    <property type="match status" value="1"/>
</dbReference>
<evidence type="ECO:0000313" key="9">
    <source>
        <dbReference type="EMBL" id="TDD96114.1"/>
    </source>
</evidence>
<dbReference type="InterPro" id="IPR000515">
    <property type="entry name" value="MetI-like"/>
</dbReference>
<dbReference type="InterPro" id="IPR035906">
    <property type="entry name" value="MetI-like_sf"/>
</dbReference>
<comment type="similarity">
    <text evidence="7">Belongs to the binding-protein-dependent transport system permease family.</text>
</comment>
<evidence type="ECO:0000256" key="4">
    <source>
        <dbReference type="ARBA" id="ARBA00022692"/>
    </source>
</evidence>
<proteinExistence type="inferred from homology"/>
<accession>A0A4R5CFU5</accession>
<evidence type="ECO:0000313" key="10">
    <source>
        <dbReference type="Proteomes" id="UP000294739"/>
    </source>
</evidence>
<comment type="caution">
    <text evidence="9">The sequence shown here is derived from an EMBL/GenBank/DDBJ whole genome shotgun (WGS) entry which is preliminary data.</text>
</comment>
<reference evidence="9 10" key="1">
    <citation type="submission" date="2019-03" db="EMBL/GenBank/DDBJ databases">
        <title>Draft genome sequences of novel Actinobacteria.</title>
        <authorList>
            <person name="Sahin N."/>
            <person name="Ay H."/>
            <person name="Saygin H."/>
        </authorList>
    </citation>
    <scope>NUCLEOTIDE SEQUENCE [LARGE SCALE GENOMIC DNA]</scope>
    <source>
        <strain evidence="9 10">5K138</strain>
    </source>
</reference>
<dbReference type="OrthoDB" id="9796361at2"/>
<evidence type="ECO:0000256" key="6">
    <source>
        <dbReference type="ARBA" id="ARBA00023136"/>
    </source>
</evidence>
<dbReference type="SUPFAM" id="SSF161098">
    <property type="entry name" value="MetI-like"/>
    <property type="match status" value="1"/>
</dbReference>
<protein>
    <submittedName>
        <fullName evidence="9">ABC transporter permease</fullName>
    </submittedName>
</protein>
<feature type="transmembrane region" description="Helical" evidence="7">
    <location>
        <begin position="16"/>
        <end position="37"/>
    </location>
</feature>
<keyword evidence="4 7" id="KW-0812">Transmembrane</keyword>
<feature type="transmembrane region" description="Helical" evidence="7">
    <location>
        <begin position="131"/>
        <end position="152"/>
    </location>
</feature>
<name>A0A4R5CFU5_9ACTN</name>
<dbReference type="AlphaFoldDB" id="A0A4R5CFU5"/>
<dbReference type="GO" id="GO:0005886">
    <property type="term" value="C:plasma membrane"/>
    <property type="evidence" value="ECO:0007669"/>
    <property type="project" value="UniProtKB-SubCell"/>
</dbReference>
<sequence>MTVVEKLRPRARAASTAWFVSPFAVLLAVWLIAIPAFDVSARTFPSAPAVWSAFVDLATDGDLTSHVLTSLGRVFAGAGIAVVVGVPFGLLMGMSAGLSAFFAPLLRFSVALAGIAWIPLATLWLGYGNNAVVFVVFNAVFFAIVYNSMLGVRQTSTSLLRAARSLGASRWRMFWEIYLPGALPNIVTGARVGLGFAWRGLIAAEIIATSTGLGYTLFLARQYYETDVIILMMILIGILWLIMDRLILAPLERRTVQRWSAERRERA</sequence>
<keyword evidence="5 7" id="KW-1133">Transmembrane helix</keyword>
<keyword evidence="6 7" id="KW-0472">Membrane</keyword>
<dbReference type="EMBL" id="SMKZ01000085">
    <property type="protein sequence ID" value="TDD96114.1"/>
    <property type="molecule type" value="Genomic_DNA"/>
</dbReference>
<dbReference type="PANTHER" id="PTHR30151:SF0">
    <property type="entry name" value="ABC TRANSPORTER PERMEASE PROTEIN MJ0413-RELATED"/>
    <property type="match status" value="1"/>
</dbReference>
<comment type="subcellular location">
    <subcellularLocation>
        <location evidence="1 7">Cell membrane</location>
        <topology evidence="1 7">Multi-pass membrane protein</topology>
    </subcellularLocation>
</comment>
<dbReference type="Gene3D" id="1.10.3720.10">
    <property type="entry name" value="MetI-like"/>
    <property type="match status" value="1"/>
</dbReference>
<dbReference type="GO" id="GO:0055085">
    <property type="term" value="P:transmembrane transport"/>
    <property type="evidence" value="ECO:0007669"/>
    <property type="project" value="InterPro"/>
</dbReference>
<evidence type="ECO:0000256" key="1">
    <source>
        <dbReference type="ARBA" id="ARBA00004651"/>
    </source>
</evidence>
<feature type="transmembrane region" description="Helical" evidence="7">
    <location>
        <begin position="74"/>
        <end position="93"/>
    </location>
</feature>
<organism evidence="9 10">
    <name type="scientific">Jiangella asiatica</name>
    <dbReference type="NCBI Taxonomy" id="2530372"/>
    <lineage>
        <taxon>Bacteria</taxon>
        <taxon>Bacillati</taxon>
        <taxon>Actinomycetota</taxon>
        <taxon>Actinomycetes</taxon>
        <taxon>Jiangellales</taxon>
        <taxon>Jiangellaceae</taxon>
        <taxon>Jiangella</taxon>
    </lineage>
</organism>
<feature type="domain" description="ABC transmembrane type-1" evidence="8">
    <location>
        <begin position="67"/>
        <end position="247"/>
    </location>
</feature>